<accession>A0A0F0LTK2</accession>
<feature type="chain" id="PRO_5038967537" evidence="1">
    <location>
        <begin position="36"/>
        <end position="798"/>
    </location>
</feature>
<evidence type="ECO:0000256" key="1">
    <source>
        <dbReference type="SAM" id="SignalP"/>
    </source>
</evidence>
<evidence type="ECO:0000313" key="2">
    <source>
        <dbReference type="EMBL" id="KJL35600.1"/>
    </source>
</evidence>
<gene>
    <name evidence="2" type="ORF">RR49_02359</name>
</gene>
<name>A0A0F0LTK2_9MICO</name>
<dbReference type="STRING" id="400772.RR49_02359"/>
<keyword evidence="3" id="KW-1185">Reference proteome</keyword>
<dbReference type="Pfam" id="PF08310">
    <property type="entry name" value="LGFP"/>
    <property type="match status" value="9"/>
</dbReference>
<dbReference type="EMBL" id="JYIY01000078">
    <property type="protein sequence ID" value="KJL35600.1"/>
    <property type="molecule type" value="Genomic_DNA"/>
</dbReference>
<feature type="signal peptide" evidence="1">
    <location>
        <begin position="1"/>
        <end position="35"/>
    </location>
</feature>
<reference evidence="2 3" key="1">
    <citation type="submission" date="2015-02" db="EMBL/GenBank/DDBJ databases">
        <title>Draft genome sequences of ten Microbacterium spp. with emphasis on heavy metal contaminated environments.</title>
        <authorList>
            <person name="Corretto E."/>
        </authorList>
    </citation>
    <scope>NUCLEOTIDE SEQUENCE [LARGE SCALE GENOMIC DNA]</scope>
    <source>
        <strain evidence="2 3">DSM 18659</strain>
    </source>
</reference>
<dbReference type="AlphaFoldDB" id="A0A0F0LTK2"/>
<sequence length="798" mass="82144">MTQTLSRATRLRRAAIATIALVTVALSASISVINAPTADAAAASDFQAGDIISDANFFNSSALSAAGVQAFLASQVAQCPASNGQPCLKDYTQSTPAVAADSYCSGASGGLKTAAQIIADSAVACGISPKVLIVMLQKEQGLVTATSPTTYAYLHAMGQGCPDTAACDTRYYGFFNQVYYSARQLRIYIAQPSWWAYQLGNNNILYNPNTSCGTKSVYIQNDATRALYIYTPYTPNAAALANLYGTGDACSTYGNRNFWRLYSDWFGSPTGYPVLGDMGARWQAIGGSSSPIGNPVADEVCSWSADNTNCYQNFDVGAISWTPATGAWETYGSIRALWASLNYERGYMGYPTSGPTNTPGRAYQKFQAGSIGWSVTNGAFVVLGAMSSRWIATGATTGPLGSPVAKESCANGGCTQAFETGLTAWTPSTGAWDVDGSLAIAWTQAGGASGSLGYPTAAALTAASGTYQTFQGGSIVSTAQGTIVVSGAINQKWLTLGAMTATGTLGAPVTAQSCDSAATPAKCVQRFERGSISWSASGAWETTGAIDAAWQGSGGLTGSLGPATQAAATGSNGTVSQVFAGGIIVSSGSGAYPVTGDIFSRWTAIGGTTGPLGSPTGPQVCGTKDNGCYQNFQNGAISWTSATGAWETYGDIRTRWAQQGYENGALGYPTGAPVNTSGRASQTFQGGSIAWAPGSGAYPVTGDIFSRWTAIGGTTGPLGSPTGPQVCGTKNNGCYQNFQNGAISWTSATGAWETYGDIRTRWAQQGYENGALGYPTGAPVTSGSTVTQRFQGGVLTVP</sequence>
<dbReference type="InterPro" id="IPR013207">
    <property type="entry name" value="LGFP"/>
</dbReference>
<dbReference type="PATRIC" id="fig|400772.4.peg.2371"/>
<organism evidence="2 3">
    <name type="scientific">Microbacterium ginsengisoli</name>
    <dbReference type="NCBI Taxonomy" id="400772"/>
    <lineage>
        <taxon>Bacteria</taxon>
        <taxon>Bacillati</taxon>
        <taxon>Actinomycetota</taxon>
        <taxon>Actinomycetes</taxon>
        <taxon>Micrococcales</taxon>
        <taxon>Microbacteriaceae</taxon>
        <taxon>Microbacterium</taxon>
    </lineage>
</organism>
<protein>
    <submittedName>
        <fullName evidence="2">LGFP repeat protein</fullName>
    </submittedName>
</protein>
<dbReference type="RefSeq" id="WP_048808907.1">
    <property type="nucleotide sequence ID" value="NZ_JYIY01000078.1"/>
</dbReference>
<proteinExistence type="predicted"/>
<comment type="caution">
    <text evidence="2">The sequence shown here is derived from an EMBL/GenBank/DDBJ whole genome shotgun (WGS) entry which is preliminary data.</text>
</comment>
<dbReference type="Proteomes" id="UP000033451">
    <property type="component" value="Unassembled WGS sequence"/>
</dbReference>
<dbReference type="OrthoDB" id="9764271at2"/>
<keyword evidence="1" id="KW-0732">Signal</keyword>
<evidence type="ECO:0000313" key="3">
    <source>
        <dbReference type="Proteomes" id="UP000033451"/>
    </source>
</evidence>